<comment type="caution">
    <text evidence="2">The sequence shown here is derived from an EMBL/GenBank/DDBJ whole genome shotgun (WGS) entry which is preliminary data.</text>
</comment>
<feature type="signal peptide" evidence="1">
    <location>
        <begin position="1"/>
        <end position="29"/>
    </location>
</feature>
<proteinExistence type="predicted"/>
<sequence length="145" mass="15651">MQLSSIHKIWICLLTLTALVMSSSASSSAMMNMQMASLTSNATILRTSATDMDMASEQKHQAQMPHCNEQQMPSHQTLPTEANGSDHCNKMAANDCCPAVCISLAVPLTPSEQIIVRQPHRTLVALESAGQVIARASSLYRPPIS</sequence>
<evidence type="ECO:0008006" key="4">
    <source>
        <dbReference type="Google" id="ProtNLM"/>
    </source>
</evidence>
<accession>A0ABS8W5N6</accession>
<dbReference type="RefSeq" id="WP_233051408.1">
    <property type="nucleotide sequence ID" value="NZ_JAIMJA010000002.1"/>
</dbReference>
<evidence type="ECO:0000313" key="2">
    <source>
        <dbReference type="EMBL" id="MCE2593830.1"/>
    </source>
</evidence>
<feature type="chain" id="PRO_5046505214" description="CopL family metal-binding regulatory protein" evidence="1">
    <location>
        <begin position="30"/>
        <end position="145"/>
    </location>
</feature>
<protein>
    <recommendedName>
        <fullName evidence="4">CopL family metal-binding regulatory protein</fullName>
    </recommendedName>
</protein>
<evidence type="ECO:0000256" key="1">
    <source>
        <dbReference type="SAM" id="SignalP"/>
    </source>
</evidence>
<dbReference type="EMBL" id="JAIMJA010000002">
    <property type="protein sequence ID" value="MCE2593830.1"/>
    <property type="molecule type" value="Genomic_DNA"/>
</dbReference>
<organism evidence="2 3">
    <name type="scientific">Motilimonas cestriensis</name>
    <dbReference type="NCBI Taxonomy" id="2742685"/>
    <lineage>
        <taxon>Bacteria</taxon>
        <taxon>Pseudomonadati</taxon>
        <taxon>Pseudomonadota</taxon>
        <taxon>Gammaproteobacteria</taxon>
        <taxon>Alteromonadales</taxon>
        <taxon>Alteromonadales genera incertae sedis</taxon>
        <taxon>Motilimonas</taxon>
    </lineage>
</organism>
<dbReference type="Proteomes" id="UP001201273">
    <property type="component" value="Unassembled WGS sequence"/>
</dbReference>
<name>A0ABS8W5N6_9GAMM</name>
<reference evidence="2 3" key="1">
    <citation type="journal article" date="2022" name="Environ. Microbiol. Rep.">
        <title>Eco-phylogenetic analyses reveal divergent evolution of vitamin B12 metabolism in the marine bacterial family 'Psychromonadaceae'.</title>
        <authorList>
            <person name="Jin X."/>
            <person name="Yang Y."/>
            <person name="Cao H."/>
            <person name="Gao B."/>
            <person name="Zhao Z."/>
        </authorList>
    </citation>
    <scope>NUCLEOTIDE SEQUENCE [LARGE SCALE GENOMIC DNA]</scope>
    <source>
        <strain evidence="2 3">MKS20</strain>
    </source>
</reference>
<evidence type="ECO:0000313" key="3">
    <source>
        <dbReference type="Proteomes" id="UP001201273"/>
    </source>
</evidence>
<keyword evidence="3" id="KW-1185">Reference proteome</keyword>
<keyword evidence="1" id="KW-0732">Signal</keyword>
<gene>
    <name evidence="2" type="ORF">K6Y31_03270</name>
</gene>